<dbReference type="Pfam" id="PF11740">
    <property type="entry name" value="KfrA_N"/>
    <property type="match status" value="1"/>
</dbReference>
<feature type="coiled-coil region" evidence="1">
    <location>
        <begin position="148"/>
        <end position="175"/>
    </location>
</feature>
<reference evidence="3 4" key="1">
    <citation type="submission" date="2017-10" db="EMBL/GenBank/DDBJ databases">
        <title>Novel microbial diversity and functional potential in the marine mammal oral microbiome.</title>
        <authorList>
            <person name="Dudek N.K."/>
            <person name="Sun C.L."/>
            <person name="Burstein D."/>
            <person name="Kantor R.S."/>
            <person name="Aliaga Goltsman D.S."/>
            <person name="Bik E.M."/>
            <person name="Thomas B.C."/>
            <person name="Banfield J.F."/>
            <person name="Relman D.A."/>
        </authorList>
    </citation>
    <scope>NUCLEOTIDE SEQUENCE [LARGE SCALE GENOMIC DNA]</scope>
    <source>
        <strain evidence="3">DOLJORAL78_50_517</strain>
    </source>
</reference>
<protein>
    <recommendedName>
        <fullName evidence="2">KfrA N-terminal DNA-binding domain-containing protein</fullName>
    </recommendedName>
</protein>
<keyword evidence="1" id="KW-0175">Coiled coil</keyword>
<feature type="domain" description="KfrA N-terminal DNA-binding" evidence="2">
    <location>
        <begin position="8"/>
        <end position="118"/>
    </location>
</feature>
<evidence type="ECO:0000256" key="1">
    <source>
        <dbReference type="SAM" id="Coils"/>
    </source>
</evidence>
<dbReference type="Proteomes" id="UP000229278">
    <property type="component" value="Unassembled WGS sequence"/>
</dbReference>
<accession>A0A2G6PE56</accession>
<gene>
    <name evidence="3" type="ORF">CSA09_04640</name>
</gene>
<proteinExistence type="predicted"/>
<dbReference type="AlphaFoldDB" id="A0A2G6PE56"/>
<organism evidence="3 4">
    <name type="scientific">Candidatus Contendibacter odensensis</name>
    <dbReference type="NCBI Taxonomy" id="1400860"/>
    <lineage>
        <taxon>Bacteria</taxon>
        <taxon>Pseudomonadati</taxon>
        <taxon>Pseudomonadota</taxon>
        <taxon>Gammaproteobacteria</taxon>
        <taxon>Candidatus Competibacteraceae</taxon>
        <taxon>Candidatus Contendibacter</taxon>
    </lineage>
</organism>
<evidence type="ECO:0000313" key="4">
    <source>
        <dbReference type="Proteomes" id="UP000229278"/>
    </source>
</evidence>
<dbReference type="InterPro" id="IPR021104">
    <property type="entry name" value="KfrA_DNA-bd_N"/>
</dbReference>
<sequence length="346" mass="40008">MARSGIRYEDVQSAAESLLGRGLNPTIQRIREVLGTGSNTTISEHLKSWQQHMADTPKAILPPSIPEAVTTALNIFWKTAVQHAEDIFAEQRQLAAQSVAEAEKSRDQAINAQQAAQADTARHIEQLDIERKAVRKLTDQLLVEQERRTTAESAIQAAEQRVVIAQDNITQIRHETTARVTQLEAMVQTVQTEMDRCIHEAKQQLDQERQRSETNESHLMQLIDQIRLELANERHHISKERENWNQREIQWQAQRELQQHELAERKIAEATLQERYQGLCTELERLNMESEQLRTEMESMAQEHWTALRKIEMLTAELRMTTEIKNRLQEQIDNINENHDSAISVK</sequence>
<dbReference type="EMBL" id="PDTV01000011">
    <property type="protein sequence ID" value="PIE82841.1"/>
    <property type="molecule type" value="Genomic_DNA"/>
</dbReference>
<feature type="coiled-coil region" evidence="1">
    <location>
        <begin position="253"/>
        <end position="345"/>
    </location>
</feature>
<evidence type="ECO:0000313" key="3">
    <source>
        <dbReference type="EMBL" id="PIE82841.1"/>
    </source>
</evidence>
<name>A0A2G6PE56_9GAMM</name>
<comment type="caution">
    <text evidence="3">The sequence shown here is derived from an EMBL/GenBank/DDBJ whole genome shotgun (WGS) entry which is preliminary data.</text>
</comment>
<evidence type="ECO:0000259" key="2">
    <source>
        <dbReference type="Pfam" id="PF11740"/>
    </source>
</evidence>